<dbReference type="EMBL" id="ATBY01000017">
    <property type="protein sequence ID" value="EPD67838.1"/>
    <property type="molecule type" value="Genomic_DNA"/>
</dbReference>
<keyword evidence="4" id="KW-1185">Reference proteome</keyword>
<feature type="compositionally biased region" description="Low complexity" evidence="2">
    <location>
        <begin position="1"/>
        <end position="11"/>
    </location>
</feature>
<comment type="caution">
    <text evidence="3">The sequence shown here is derived from an EMBL/GenBank/DDBJ whole genome shotgun (WGS) entry which is preliminary data.</text>
</comment>
<evidence type="ECO:0000256" key="1">
    <source>
        <dbReference type="ARBA" id="ARBA00005721"/>
    </source>
</evidence>
<protein>
    <recommendedName>
        <fullName evidence="5">Asp23/Gls24 family envelope stress response protein</fullName>
    </recommendedName>
</protein>
<dbReference type="PATRIC" id="fig|1125779.3.peg.2199"/>
<evidence type="ECO:0000313" key="3">
    <source>
        <dbReference type="EMBL" id="EPD67838.1"/>
    </source>
</evidence>
<dbReference type="eggNOG" id="COG1302">
    <property type="taxonomic scope" value="Bacteria"/>
</dbReference>
<sequence>MTTPETTTPFTGAALPEVAKVPEDSSNKRGVNHFSERALSTIIQQAILSVPGVVQRSSGLEKITGRSYPRFNIDADEPTDSVSIDSTIAVTWPSPVTAVAETVRDTVRAWVTRLTGISKVSVNVAVGPVVNAPTRVQMNHLLSFGLEPTPVPVRYTETTPVSPTVKPQKALRPIDRGHLPELMPIDRGREVTLRAIDAGTIPEAWVPDTPAPRFVRPTSLPNAKPVLSVMAPQPVTPATPRVKKPARVVSPRMPQPVQAISPTVKKPRPLIHPSIAETRVRPVKALAPIQPVPVRTPPPIRVISPRIVSRDVPAAQPRVKQQALKPITISKSRVKEVLNNERGRHNLH</sequence>
<organism evidence="3 4">
    <name type="scientific">Corynebacterium pyruviciproducens ATCC BAA-1742</name>
    <dbReference type="NCBI Taxonomy" id="1125779"/>
    <lineage>
        <taxon>Bacteria</taxon>
        <taxon>Bacillati</taxon>
        <taxon>Actinomycetota</taxon>
        <taxon>Actinomycetes</taxon>
        <taxon>Mycobacteriales</taxon>
        <taxon>Corynebacteriaceae</taxon>
        <taxon>Corynebacterium</taxon>
    </lineage>
</organism>
<accession>S2YTV7</accession>
<gene>
    <name evidence="3" type="ORF">HMPREF1219_02251</name>
</gene>
<evidence type="ECO:0000256" key="2">
    <source>
        <dbReference type="SAM" id="MobiDB-lite"/>
    </source>
</evidence>
<dbReference type="AlphaFoldDB" id="S2YTV7"/>
<dbReference type="HOGENOM" id="CLU_796233_0_0_11"/>
<dbReference type="STRING" id="1125779.HMPREF1219_02251"/>
<proteinExistence type="inferred from homology"/>
<dbReference type="InterPro" id="IPR005531">
    <property type="entry name" value="Asp23"/>
</dbReference>
<reference evidence="3 4" key="1">
    <citation type="submission" date="2013-05" db="EMBL/GenBank/DDBJ databases">
        <title>The Genome Sequence of Corynebacterium pyruviciproducens 1773O (ATCC BAA-1742).</title>
        <authorList>
            <consortium name="The Broad Institute Genomics Platform"/>
            <person name="Earl A."/>
            <person name="Ward D."/>
            <person name="Feldgarden M."/>
            <person name="Gevers D."/>
            <person name="Tong J."/>
            <person name="Walker B."/>
            <person name="Young S."/>
            <person name="Zeng Q."/>
            <person name="Gargeya S."/>
            <person name="Fitzgerald M."/>
            <person name="Haas B."/>
            <person name="Abouelleil A."/>
            <person name="Allen A.W."/>
            <person name="Alvarado L."/>
            <person name="Arachchi H.M."/>
            <person name="Berlin A.M."/>
            <person name="Chapman S.B."/>
            <person name="Gainer-Dewar J."/>
            <person name="Goldberg J."/>
            <person name="Griggs A."/>
            <person name="Gujja S."/>
            <person name="Hansen M."/>
            <person name="Howarth C."/>
            <person name="Imamovic A."/>
            <person name="Ireland A."/>
            <person name="Larimer J."/>
            <person name="McCowan C."/>
            <person name="Murphy C."/>
            <person name="Pearson M."/>
            <person name="Poon T.W."/>
            <person name="Priest M."/>
            <person name="Roberts A."/>
            <person name="Saif S."/>
            <person name="Shea T."/>
            <person name="Sisk P."/>
            <person name="Sykes S."/>
            <person name="Wortman J."/>
            <person name="Nusbaum C."/>
            <person name="Birren B."/>
        </authorList>
    </citation>
    <scope>NUCLEOTIDE SEQUENCE [LARGE SCALE GENOMIC DNA]</scope>
    <source>
        <strain evidence="3 4">ATCC BAA-1742</strain>
    </source>
</reference>
<name>S2YTV7_9CORY</name>
<dbReference type="Proteomes" id="UP000014408">
    <property type="component" value="Unassembled WGS sequence"/>
</dbReference>
<comment type="similarity">
    <text evidence="1">Belongs to the asp23 family.</text>
</comment>
<evidence type="ECO:0000313" key="4">
    <source>
        <dbReference type="Proteomes" id="UP000014408"/>
    </source>
</evidence>
<dbReference type="RefSeq" id="WP_016458985.1">
    <property type="nucleotide sequence ID" value="NZ_KE150448.1"/>
</dbReference>
<dbReference type="Pfam" id="PF03780">
    <property type="entry name" value="Asp23"/>
    <property type="match status" value="1"/>
</dbReference>
<evidence type="ECO:0008006" key="5">
    <source>
        <dbReference type="Google" id="ProtNLM"/>
    </source>
</evidence>
<feature type="region of interest" description="Disordered" evidence="2">
    <location>
        <begin position="1"/>
        <end position="30"/>
    </location>
</feature>